<keyword evidence="1" id="KW-0732">Signal</keyword>
<dbReference type="InterPro" id="IPR010752">
    <property type="entry name" value="DUF1329"/>
</dbReference>
<accession>A0A653E8S6</accession>
<proteinExistence type="predicted"/>
<dbReference type="RefSeq" id="WP_150549358.1">
    <property type="nucleotide sequence ID" value="NZ_LR215729.2"/>
</dbReference>
<evidence type="ECO:0000256" key="1">
    <source>
        <dbReference type="SAM" id="SignalP"/>
    </source>
</evidence>
<reference evidence="2" key="1">
    <citation type="submission" date="2019-02" db="EMBL/GenBank/DDBJ databases">
        <authorList>
            <consortium name="Genoscope - CEA"/>
            <person name="William W."/>
        </authorList>
    </citation>
    <scope>NUCLEOTIDE SEQUENCE [LARGE SCALE GENOMIC DNA]</scope>
    <source>
        <strain evidence="2">YSy11</strain>
    </source>
</reference>
<name>A0A653E8S6_9PSED</name>
<dbReference type="Gene3D" id="2.50.20.10">
    <property type="entry name" value="Lipoprotein localisation LolA/LolB/LppX"/>
    <property type="match status" value="1"/>
</dbReference>
<feature type="chain" id="PRO_5024791097" description="Outer membrane lipoprotein-sorting protein" evidence="1">
    <location>
        <begin position="25"/>
        <end position="445"/>
    </location>
</feature>
<dbReference type="CDD" id="cd16329">
    <property type="entry name" value="LolA_like"/>
    <property type="match status" value="1"/>
</dbReference>
<organism evidence="2">
    <name type="scientific">Pseudomonas marincola</name>
    <dbReference type="NCBI Taxonomy" id="437900"/>
    <lineage>
        <taxon>Bacteria</taxon>
        <taxon>Pseudomonadati</taxon>
        <taxon>Pseudomonadota</taxon>
        <taxon>Gammaproteobacteria</taxon>
        <taxon>Pseudomonadales</taxon>
        <taxon>Pseudomonadaceae</taxon>
        <taxon>Pseudomonas</taxon>
    </lineage>
</organism>
<evidence type="ECO:0008006" key="3">
    <source>
        <dbReference type="Google" id="ProtNLM"/>
    </source>
</evidence>
<dbReference type="Pfam" id="PF07044">
    <property type="entry name" value="DUF1329"/>
    <property type="match status" value="1"/>
</dbReference>
<feature type="signal peptide" evidence="1">
    <location>
        <begin position="1"/>
        <end position="24"/>
    </location>
</feature>
<sequence length="445" mass="49473">MKMDLLSAAVVGAALSLVSTGALAQDGARLGKDLTPVGAEKAGNASGTIPAWDGGLSTPPAGYTATSGYIDPFADEKPLDTVTAANMAKYSDLLSAGYKAMLAKYPDFKMLVYPSHRTAALPQAEYDEILKTAGTVKLADGGNGMVNYQQASVPFPEPKQAEEVIFNHLVRYRAGGYSYHPTEMVVQANGNFTPVRRSVSIVMASSLGNPEENRLLYYLSKVTSPESVAGLQTLVHEPIDQTKETRLAWQYNPGQRRVLRAPEVSYDSPVNTSDGLRTNDSVDMYNGALDKYDWKLVGKKEMLVPYNTYKLADRTLKYDDIIKPNHLNQDLLRYEQHRVWVVEATLKPGQRHIYAKRVFYIDEDSWGILATDLYDGRGELWRMQEAHTVQRYDVNSSIAISDLAYDLQARRYIVYGLENEEKISKFGIKAKLKDFSTAALRRSGR</sequence>
<protein>
    <recommendedName>
        <fullName evidence="3">Outer membrane lipoprotein-sorting protein</fullName>
    </recommendedName>
</protein>
<dbReference type="AlphaFoldDB" id="A0A653E8S6"/>
<dbReference type="EMBL" id="LR215729">
    <property type="protein sequence ID" value="VEV99211.1"/>
    <property type="molecule type" value="Genomic_DNA"/>
</dbReference>
<gene>
    <name evidence="2" type="ORF">PMYSY11_4168</name>
</gene>
<evidence type="ECO:0000313" key="2">
    <source>
        <dbReference type="EMBL" id="VEV99211.1"/>
    </source>
</evidence>